<keyword evidence="2" id="KW-1185">Reference proteome</keyword>
<organism evidence="1 2">
    <name type="scientific">Araneus ventricosus</name>
    <name type="common">Orbweaver spider</name>
    <name type="synonym">Epeira ventricosa</name>
    <dbReference type="NCBI Taxonomy" id="182803"/>
    <lineage>
        <taxon>Eukaryota</taxon>
        <taxon>Metazoa</taxon>
        <taxon>Ecdysozoa</taxon>
        <taxon>Arthropoda</taxon>
        <taxon>Chelicerata</taxon>
        <taxon>Arachnida</taxon>
        <taxon>Araneae</taxon>
        <taxon>Araneomorphae</taxon>
        <taxon>Entelegynae</taxon>
        <taxon>Araneoidea</taxon>
        <taxon>Araneidae</taxon>
        <taxon>Araneus</taxon>
    </lineage>
</organism>
<comment type="caution">
    <text evidence="1">The sequence shown here is derived from an EMBL/GenBank/DDBJ whole genome shotgun (WGS) entry which is preliminary data.</text>
</comment>
<dbReference type="OrthoDB" id="6753017at2759"/>
<name>A0A4Y2MDC0_ARAVE</name>
<dbReference type="AlphaFoldDB" id="A0A4Y2MDC0"/>
<accession>A0A4Y2MDC0</accession>
<dbReference type="Proteomes" id="UP000499080">
    <property type="component" value="Unassembled WGS sequence"/>
</dbReference>
<evidence type="ECO:0000313" key="2">
    <source>
        <dbReference type="Proteomes" id="UP000499080"/>
    </source>
</evidence>
<reference evidence="1 2" key="1">
    <citation type="journal article" date="2019" name="Sci. Rep.">
        <title>Orb-weaving spider Araneus ventricosus genome elucidates the spidroin gene catalogue.</title>
        <authorList>
            <person name="Kono N."/>
            <person name="Nakamura H."/>
            <person name="Ohtoshi R."/>
            <person name="Moran D.A.P."/>
            <person name="Shinohara A."/>
            <person name="Yoshida Y."/>
            <person name="Fujiwara M."/>
            <person name="Mori M."/>
            <person name="Tomita M."/>
            <person name="Arakawa K."/>
        </authorList>
    </citation>
    <scope>NUCLEOTIDE SEQUENCE [LARGE SCALE GENOMIC DNA]</scope>
</reference>
<proteinExistence type="predicted"/>
<dbReference type="EMBL" id="BGPR01007205">
    <property type="protein sequence ID" value="GBN25125.1"/>
    <property type="molecule type" value="Genomic_DNA"/>
</dbReference>
<gene>
    <name evidence="1" type="ORF">AVEN_200181_1</name>
</gene>
<evidence type="ECO:0000313" key="1">
    <source>
        <dbReference type="EMBL" id="GBN25125.1"/>
    </source>
</evidence>
<protein>
    <submittedName>
        <fullName evidence="1">Uncharacterized protein</fullName>
    </submittedName>
</protein>
<sequence>MELEKFYGGDLTSSNQHLDFSDSRVQRSNDGFRKMVEWFKHYNSFPENSKLISISNGVVGDSKINCHMAKEEGILDFKRIEGNKFHSVKFKRNDIVYNH</sequence>